<proteinExistence type="predicted"/>
<feature type="region of interest" description="Disordered" evidence="1">
    <location>
        <begin position="1"/>
        <end position="45"/>
    </location>
</feature>
<dbReference type="InterPro" id="IPR029052">
    <property type="entry name" value="Metallo-depent_PP-like"/>
</dbReference>
<evidence type="ECO:0000256" key="1">
    <source>
        <dbReference type="SAM" id="MobiDB-lite"/>
    </source>
</evidence>
<dbReference type="Pfam" id="PF00149">
    <property type="entry name" value="Metallophos"/>
    <property type="match status" value="1"/>
</dbReference>
<dbReference type="AlphaFoldDB" id="A0A0K1PMK7"/>
<organism evidence="3 4">
    <name type="scientific">Labilithrix luteola</name>
    <dbReference type="NCBI Taxonomy" id="1391654"/>
    <lineage>
        <taxon>Bacteria</taxon>
        <taxon>Pseudomonadati</taxon>
        <taxon>Myxococcota</taxon>
        <taxon>Polyangia</taxon>
        <taxon>Polyangiales</taxon>
        <taxon>Labilitrichaceae</taxon>
        <taxon>Labilithrix</taxon>
    </lineage>
</organism>
<feature type="domain" description="Calcineurin-like phosphoesterase" evidence="2">
    <location>
        <begin position="276"/>
        <end position="367"/>
    </location>
</feature>
<sequence length="799" mass="88085">MAAVTSVAGCGSEADTTSSNDVVGGKKGTSTNDPNGASSSPEVIRERPWEVLSNKGETYLADVFYAEPIENEQVMPWAIDGRPVIDRLVYPTLGNPNLFVRDDAADELVMVTRIEADAIAHLAPNAPASTDGSPRPLTLETDDANDIAFFLVAKNARARATESGNAQSPGDGVYRITPSKMLVNAEPADMPDAFKRRSTIRFVFDQAAMQNVPPGLYDARFEVRKNGKVYANVFEWQYNAVRVFQHESEEYTALNVTDTQVSVGSAYATITADMLDQFVDNVNGSSEPNVRNAAFITFNGDLHNGGSPGSLTESTVATTYNDEAKRVIAALKRLDYPIFLTPGNHDGYASVGHVPGLVESFDAKVGTTLEGVIDLQNNIAWPDYSWSALSAFLDKSHDTVGGLHRDIYQGAFKRSPGDSFATSFSEVPRSDRNMILYDGFYQWKKTYGPLYASWTFAKNRYVSMNTYELRQHRRTGWGMYTVNYGGGVSKVQLDWLDRELVRATVAAQDVVLVMHHDPRGGHLGKDFGYYFPLLNYQSIAQSTLNYLLGEVFLPLICKNDDLDLSIEDRDSCLHDGLQEWMGPDEDFDHEGSGYFLSGVELLQRIAQNSRIRTLLIGHAHLNSLEMKQSGDALVPNRIALDDKSNARIEALELANPVRRFAWENGDATREGSRAAIAATKRTVAAWRDRLAPMLAARTSQEMPQKMLDADDGGPRELAIVRLTSNADLSDEKYGAQSMYGYSVLHVNKQAGGVPRINRVTYMINAGSSEFDQVATVDLDRTASFDSRAPTNPAAQLFKW</sequence>
<protein>
    <recommendedName>
        <fullName evidence="2">Calcineurin-like phosphoesterase domain-containing protein</fullName>
    </recommendedName>
</protein>
<dbReference type="Proteomes" id="UP000064967">
    <property type="component" value="Chromosome"/>
</dbReference>
<dbReference type="KEGG" id="llu:AKJ09_01310"/>
<gene>
    <name evidence="3" type="ORF">AKJ09_01310</name>
</gene>
<dbReference type="SUPFAM" id="SSF56300">
    <property type="entry name" value="Metallo-dependent phosphatases"/>
    <property type="match status" value="1"/>
</dbReference>
<dbReference type="GO" id="GO:0016787">
    <property type="term" value="F:hydrolase activity"/>
    <property type="evidence" value="ECO:0007669"/>
    <property type="project" value="InterPro"/>
</dbReference>
<dbReference type="InterPro" id="IPR004843">
    <property type="entry name" value="Calcineurin-like_PHP"/>
</dbReference>
<dbReference type="STRING" id="1391654.AKJ09_01310"/>
<name>A0A0K1PMK7_9BACT</name>
<keyword evidence="4" id="KW-1185">Reference proteome</keyword>
<reference evidence="3 4" key="1">
    <citation type="submission" date="2015-08" db="EMBL/GenBank/DDBJ databases">
        <authorList>
            <person name="Babu N.S."/>
            <person name="Beckwith C.J."/>
            <person name="Beseler K.G."/>
            <person name="Brison A."/>
            <person name="Carone J.V."/>
            <person name="Caskin T.P."/>
            <person name="Diamond M."/>
            <person name="Durham M.E."/>
            <person name="Foxe J.M."/>
            <person name="Go M."/>
            <person name="Henderson B.A."/>
            <person name="Jones I.B."/>
            <person name="McGettigan J.A."/>
            <person name="Micheletti S.J."/>
            <person name="Nasrallah M.E."/>
            <person name="Ortiz D."/>
            <person name="Piller C.R."/>
            <person name="Privatt S.R."/>
            <person name="Schneider S.L."/>
            <person name="Sharp S."/>
            <person name="Smith T.C."/>
            <person name="Stanton J.D."/>
            <person name="Ullery H.E."/>
            <person name="Wilson R.J."/>
            <person name="Serrano M.G."/>
            <person name="Buck G."/>
            <person name="Lee V."/>
            <person name="Wang Y."/>
            <person name="Carvalho R."/>
            <person name="Voegtly L."/>
            <person name="Shi R."/>
            <person name="Duckworth R."/>
            <person name="Johnson A."/>
            <person name="Loviza R."/>
            <person name="Walstead R."/>
            <person name="Shah Z."/>
            <person name="Kiflezghi M."/>
            <person name="Wade K."/>
            <person name="Ball S.L."/>
            <person name="Bradley K.W."/>
            <person name="Asai D.J."/>
            <person name="Bowman C.A."/>
            <person name="Russell D.A."/>
            <person name="Pope W.H."/>
            <person name="Jacobs-Sera D."/>
            <person name="Hendrix R.W."/>
            <person name="Hatfull G.F."/>
        </authorList>
    </citation>
    <scope>NUCLEOTIDE SEQUENCE [LARGE SCALE GENOMIC DNA]</scope>
    <source>
        <strain evidence="3 4">DSM 27648</strain>
    </source>
</reference>
<evidence type="ECO:0000313" key="4">
    <source>
        <dbReference type="Proteomes" id="UP000064967"/>
    </source>
</evidence>
<dbReference type="EMBL" id="CP012333">
    <property type="protein sequence ID" value="AKU94646.1"/>
    <property type="molecule type" value="Genomic_DNA"/>
</dbReference>
<dbReference type="Gene3D" id="3.60.21.10">
    <property type="match status" value="2"/>
</dbReference>
<evidence type="ECO:0000259" key="2">
    <source>
        <dbReference type="Pfam" id="PF00149"/>
    </source>
</evidence>
<accession>A0A0K1PMK7</accession>
<evidence type="ECO:0000313" key="3">
    <source>
        <dbReference type="EMBL" id="AKU94646.1"/>
    </source>
</evidence>
<feature type="compositionally biased region" description="Polar residues" evidence="1">
    <location>
        <begin position="28"/>
        <end position="41"/>
    </location>
</feature>